<comment type="caution">
    <text evidence="1">The sequence shown here is derived from an EMBL/GenBank/DDBJ whole genome shotgun (WGS) entry which is preliminary data.</text>
</comment>
<name>A0ACB9E2H2_CICIN</name>
<sequence length="120" mass="14033">MWTYHGESSIPPVTEQHRDLQRSYEECTQIPPNDVEIFEKVLGARRGHVKGIRREPSLKVPHCFVQGESLETQTQSKQNNQFEMILDDLVFRARLVEMMQSYNAQQDDGGNNEDKYTYIE</sequence>
<keyword evidence="2" id="KW-1185">Reference proteome</keyword>
<reference evidence="1 2" key="2">
    <citation type="journal article" date="2022" name="Mol. Ecol. Resour.">
        <title>The genomes of chicory, endive, great burdock and yacon provide insights into Asteraceae paleo-polyploidization history and plant inulin production.</title>
        <authorList>
            <person name="Fan W."/>
            <person name="Wang S."/>
            <person name="Wang H."/>
            <person name="Wang A."/>
            <person name="Jiang F."/>
            <person name="Liu H."/>
            <person name="Zhao H."/>
            <person name="Xu D."/>
            <person name="Zhang Y."/>
        </authorList>
    </citation>
    <scope>NUCLEOTIDE SEQUENCE [LARGE SCALE GENOMIC DNA]</scope>
    <source>
        <strain evidence="2">cv. Punajuju</strain>
        <tissue evidence="1">Leaves</tissue>
    </source>
</reference>
<proteinExistence type="predicted"/>
<dbReference type="Proteomes" id="UP001055811">
    <property type="component" value="Linkage Group LG04"/>
</dbReference>
<organism evidence="1 2">
    <name type="scientific">Cichorium intybus</name>
    <name type="common">Chicory</name>
    <dbReference type="NCBI Taxonomy" id="13427"/>
    <lineage>
        <taxon>Eukaryota</taxon>
        <taxon>Viridiplantae</taxon>
        <taxon>Streptophyta</taxon>
        <taxon>Embryophyta</taxon>
        <taxon>Tracheophyta</taxon>
        <taxon>Spermatophyta</taxon>
        <taxon>Magnoliopsida</taxon>
        <taxon>eudicotyledons</taxon>
        <taxon>Gunneridae</taxon>
        <taxon>Pentapetalae</taxon>
        <taxon>asterids</taxon>
        <taxon>campanulids</taxon>
        <taxon>Asterales</taxon>
        <taxon>Asteraceae</taxon>
        <taxon>Cichorioideae</taxon>
        <taxon>Cichorieae</taxon>
        <taxon>Cichoriinae</taxon>
        <taxon>Cichorium</taxon>
    </lineage>
</organism>
<evidence type="ECO:0000313" key="1">
    <source>
        <dbReference type="EMBL" id="KAI3752971.1"/>
    </source>
</evidence>
<accession>A0ACB9E2H2</accession>
<gene>
    <name evidence="1" type="ORF">L2E82_25014</name>
</gene>
<dbReference type="EMBL" id="CM042012">
    <property type="protein sequence ID" value="KAI3752971.1"/>
    <property type="molecule type" value="Genomic_DNA"/>
</dbReference>
<reference evidence="2" key="1">
    <citation type="journal article" date="2022" name="Mol. Ecol. Resour.">
        <title>The genomes of chicory, endive, great burdock and yacon provide insights into Asteraceae palaeo-polyploidization history and plant inulin production.</title>
        <authorList>
            <person name="Fan W."/>
            <person name="Wang S."/>
            <person name="Wang H."/>
            <person name="Wang A."/>
            <person name="Jiang F."/>
            <person name="Liu H."/>
            <person name="Zhao H."/>
            <person name="Xu D."/>
            <person name="Zhang Y."/>
        </authorList>
    </citation>
    <scope>NUCLEOTIDE SEQUENCE [LARGE SCALE GENOMIC DNA]</scope>
    <source>
        <strain evidence="2">cv. Punajuju</strain>
    </source>
</reference>
<evidence type="ECO:0000313" key="2">
    <source>
        <dbReference type="Proteomes" id="UP001055811"/>
    </source>
</evidence>
<protein>
    <submittedName>
        <fullName evidence="1">Uncharacterized protein</fullName>
    </submittedName>
</protein>